<evidence type="ECO:0000256" key="1">
    <source>
        <dbReference type="SAM" id="MobiDB-lite"/>
    </source>
</evidence>
<organism evidence="3 4">
    <name type="scientific">Nitrosovibrio tenuis</name>
    <dbReference type="NCBI Taxonomy" id="1233"/>
    <lineage>
        <taxon>Bacteria</taxon>
        <taxon>Pseudomonadati</taxon>
        <taxon>Pseudomonadota</taxon>
        <taxon>Betaproteobacteria</taxon>
        <taxon>Nitrosomonadales</taxon>
        <taxon>Nitrosomonadaceae</taxon>
        <taxon>Nitrosovibrio</taxon>
    </lineage>
</organism>
<feature type="region of interest" description="Disordered" evidence="1">
    <location>
        <begin position="281"/>
        <end position="307"/>
    </location>
</feature>
<protein>
    <submittedName>
        <fullName evidence="3">FHA domain-containing protein</fullName>
    </submittedName>
</protein>
<dbReference type="InterPro" id="IPR000253">
    <property type="entry name" value="FHA_dom"/>
</dbReference>
<feature type="compositionally biased region" description="Polar residues" evidence="1">
    <location>
        <begin position="120"/>
        <end position="139"/>
    </location>
</feature>
<dbReference type="SMART" id="SM00240">
    <property type="entry name" value="FHA"/>
    <property type="match status" value="1"/>
</dbReference>
<keyword evidence="4" id="KW-1185">Reference proteome</keyword>
<dbReference type="Proteomes" id="UP000198620">
    <property type="component" value="Unassembled WGS sequence"/>
</dbReference>
<dbReference type="OrthoDB" id="949044at2"/>
<dbReference type="InterPro" id="IPR008984">
    <property type="entry name" value="SMAD_FHA_dom_sf"/>
</dbReference>
<feature type="domain" description="FHA" evidence="2">
    <location>
        <begin position="198"/>
        <end position="253"/>
    </location>
</feature>
<name>A0A1H7MKI5_9PROT</name>
<dbReference type="SUPFAM" id="SSF49879">
    <property type="entry name" value="SMAD/FHA domain"/>
    <property type="match status" value="1"/>
</dbReference>
<feature type="compositionally biased region" description="Basic and acidic residues" evidence="1">
    <location>
        <begin position="286"/>
        <end position="307"/>
    </location>
</feature>
<accession>A0A1H7MKI5</accession>
<dbReference type="STRING" id="1233.SAMN05216387_105117"/>
<sequence>MLIDRGELRRGNLLWMHVYLGLIRERNFRGWVVTSEAGKEAGCLKKRPSTTVERTISNIGLVMSEKPKPGVFSQLWKHLMPGDKSGGHTRYCEKGHPMDANWTSCPYCDAEKRKNEKSISRTNTVSDRVEASETTQRSTAMEHGTKIDMGLPEEPRGTTRIDTLPEEPSERKAVARERRITGVVVTFSHRFQGELFVLYEGRNVIGSGSSCDVSITSDRLMSGEHAMILCRAGRDELHDMLSTNGTFLNEEYVGREGADLADGAMVRAGSTIFEFRKITSGGGKAPGEKVEYVEEDDGSRRHGETEI</sequence>
<proteinExistence type="predicted"/>
<dbReference type="Gene3D" id="2.60.200.20">
    <property type="match status" value="1"/>
</dbReference>
<evidence type="ECO:0000259" key="2">
    <source>
        <dbReference type="PROSITE" id="PS50006"/>
    </source>
</evidence>
<reference evidence="3 4" key="1">
    <citation type="submission" date="2016-10" db="EMBL/GenBank/DDBJ databases">
        <authorList>
            <person name="de Groot N.N."/>
        </authorList>
    </citation>
    <scope>NUCLEOTIDE SEQUENCE [LARGE SCALE GENOMIC DNA]</scope>
    <source>
        <strain evidence="3 4">Nv1</strain>
    </source>
</reference>
<gene>
    <name evidence="3" type="ORF">SAMN05216387_105117</name>
</gene>
<dbReference type="CDD" id="cd00060">
    <property type="entry name" value="FHA"/>
    <property type="match status" value="1"/>
</dbReference>
<dbReference type="PROSITE" id="PS50006">
    <property type="entry name" value="FHA_DOMAIN"/>
    <property type="match status" value="1"/>
</dbReference>
<feature type="region of interest" description="Disordered" evidence="1">
    <location>
        <begin position="116"/>
        <end position="173"/>
    </location>
</feature>
<dbReference type="AlphaFoldDB" id="A0A1H7MKI5"/>
<evidence type="ECO:0000313" key="3">
    <source>
        <dbReference type="EMBL" id="SEL11579.1"/>
    </source>
</evidence>
<evidence type="ECO:0000313" key="4">
    <source>
        <dbReference type="Proteomes" id="UP000198620"/>
    </source>
</evidence>
<dbReference type="EMBL" id="FOBH01000005">
    <property type="protein sequence ID" value="SEL11579.1"/>
    <property type="molecule type" value="Genomic_DNA"/>
</dbReference>
<dbReference type="Pfam" id="PF00498">
    <property type="entry name" value="FHA"/>
    <property type="match status" value="1"/>
</dbReference>